<dbReference type="InterPro" id="IPR010169">
    <property type="entry name" value="AcOrn-deacetyl"/>
</dbReference>
<evidence type="ECO:0000313" key="13">
    <source>
        <dbReference type="Proteomes" id="UP000327424"/>
    </source>
</evidence>
<dbReference type="FunFam" id="3.30.70.360:FF:000003">
    <property type="entry name" value="Acetylornithine deacetylase"/>
    <property type="match status" value="1"/>
</dbReference>
<accession>A0A5J6WS42</accession>
<keyword evidence="4" id="KW-0963">Cytoplasm</keyword>
<comment type="similarity">
    <text evidence="3">Belongs to the peptidase M20A family. ArgE subfamily.</text>
</comment>
<comment type="subcellular location">
    <subcellularLocation>
        <location evidence="2">Cytoplasm</location>
    </subcellularLocation>
</comment>
<evidence type="ECO:0000256" key="8">
    <source>
        <dbReference type="ARBA" id="ARBA00022801"/>
    </source>
</evidence>
<dbReference type="NCBIfam" id="NF003474">
    <property type="entry name" value="PRK05111.1"/>
    <property type="match status" value="1"/>
</dbReference>
<proteinExistence type="inferred from homology"/>
<keyword evidence="7" id="KW-0479">Metal-binding</keyword>
<evidence type="ECO:0000256" key="4">
    <source>
        <dbReference type="ARBA" id="ARBA00022490"/>
    </source>
</evidence>
<organism evidence="12 13">
    <name type="scientific">Moritella marina ATCC 15381</name>
    <dbReference type="NCBI Taxonomy" id="1202962"/>
    <lineage>
        <taxon>Bacteria</taxon>
        <taxon>Pseudomonadati</taxon>
        <taxon>Pseudomonadota</taxon>
        <taxon>Gammaproteobacteria</taxon>
        <taxon>Alteromonadales</taxon>
        <taxon>Moritellaceae</taxon>
        <taxon>Moritella</taxon>
    </lineage>
</organism>
<dbReference type="GO" id="GO:0005737">
    <property type="term" value="C:cytoplasm"/>
    <property type="evidence" value="ECO:0007669"/>
    <property type="project" value="UniProtKB-SubCell"/>
</dbReference>
<evidence type="ECO:0000256" key="3">
    <source>
        <dbReference type="ARBA" id="ARBA00005691"/>
    </source>
</evidence>
<keyword evidence="13" id="KW-1185">Reference proteome</keyword>
<evidence type="ECO:0000259" key="11">
    <source>
        <dbReference type="Pfam" id="PF07687"/>
    </source>
</evidence>
<dbReference type="Gene3D" id="3.30.70.360">
    <property type="match status" value="1"/>
</dbReference>
<dbReference type="PROSITE" id="PS00759">
    <property type="entry name" value="ARGE_DAPE_CPG2_2"/>
    <property type="match status" value="1"/>
</dbReference>
<dbReference type="PANTHER" id="PTHR43808:SF1">
    <property type="entry name" value="ACETYLORNITHINE DEACETYLASE"/>
    <property type="match status" value="1"/>
</dbReference>
<dbReference type="Pfam" id="PF07687">
    <property type="entry name" value="M20_dimer"/>
    <property type="match status" value="1"/>
</dbReference>
<dbReference type="Proteomes" id="UP000327424">
    <property type="component" value="Chromosome"/>
</dbReference>
<dbReference type="CDD" id="cd03894">
    <property type="entry name" value="M20_ArgE"/>
    <property type="match status" value="1"/>
</dbReference>
<evidence type="ECO:0000256" key="1">
    <source>
        <dbReference type="ARBA" id="ARBA00001947"/>
    </source>
</evidence>
<dbReference type="InterPro" id="IPR036264">
    <property type="entry name" value="Bact_exopeptidase_dim_dom"/>
</dbReference>
<protein>
    <submittedName>
        <fullName evidence="12">Acetylornithine deacetylase</fullName>
        <ecNumber evidence="12">3.5.1.16</ecNumber>
    </submittedName>
</protein>
<dbReference type="Pfam" id="PF01546">
    <property type="entry name" value="Peptidase_M20"/>
    <property type="match status" value="1"/>
</dbReference>
<dbReference type="PROSITE" id="PS00758">
    <property type="entry name" value="ARGE_DAPE_CPG2_1"/>
    <property type="match status" value="1"/>
</dbReference>
<dbReference type="PANTHER" id="PTHR43808">
    <property type="entry name" value="ACETYLORNITHINE DEACETYLASE"/>
    <property type="match status" value="1"/>
</dbReference>
<dbReference type="Gene3D" id="3.40.630.10">
    <property type="entry name" value="Zn peptidases"/>
    <property type="match status" value="1"/>
</dbReference>
<dbReference type="HAMAP" id="MF_01108">
    <property type="entry name" value="ArgE"/>
    <property type="match status" value="1"/>
</dbReference>
<dbReference type="GO" id="GO:0008777">
    <property type="term" value="F:acetylornithine deacetylase activity"/>
    <property type="evidence" value="ECO:0007669"/>
    <property type="project" value="UniProtKB-EC"/>
</dbReference>
<dbReference type="NCBIfam" id="TIGR01892">
    <property type="entry name" value="AcOrn-deacetyl"/>
    <property type="match status" value="1"/>
</dbReference>
<dbReference type="RefSeq" id="WP_019442254.1">
    <property type="nucleotide sequence ID" value="NZ_ALOE01000028.1"/>
</dbReference>
<dbReference type="InterPro" id="IPR001261">
    <property type="entry name" value="ArgE/DapE_CS"/>
</dbReference>
<keyword evidence="9" id="KW-0862">Zinc</keyword>
<evidence type="ECO:0000256" key="9">
    <source>
        <dbReference type="ARBA" id="ARBA00022833"/>
    </source>
</evidence>
<dbReference type="SUPFAM" id="SSF53187">
    <property type="entry name" value="Zn-dependent exopeptidases"/>
    <property type="match status" value="1"/>
</dbReference>
<feature type="domain" description="Peptidase M20 dimerisation" evidence="11">
    <location>
        <begin position="176"/>
        <end position="282"/>
    </location>
</feature>
<evidence type="ECO:0000256" key="7">
    <source>
        <dbReference type="ARBA" id="ARBA00022723"/>
    </source>
</evidence>
<keyword evidence="5" id="KW-0055">Arginine biosynthesis</keyword>
<dbReference type="OrthoDB" id="3665926at2"/>
<dbReference type="InterPro" id="IPR002933">
    <property type="entry name" value="Peptidase_M20"/>
</dbReference>
<keyword evidence="10" id="KW-0170">Cobalt</keyword>
<dbReference type="KEGG" id="mmaa:FR932_18520"/>
<gene>
    <name evidence="12" type="primary">argE</name>
    <name evidence="12" type="ORF">FR932_18520</name>
</gene>
<dbReference type="AlphaFoldDB" id="A0A5J6WS42"/>
<dbReference type="GO" id="GO:0046872">
    <property type="term" value="F:metal ion binding"/>
    <property type="evidence" value="ECO:0007669"/>
    <property type="project" value="UniProtKB-KW"/>
</dbReference>
<dbReference type="SUPFAM" id="SSF55031">
    <property type="entry name" value="Bacterial exopeptidase dimerisation domain"/>
    <property type="match status" value="1"/>
</dbReference>
<keyword evidence="8 12" id="KW-0378">Hydrolase</keyword>
<reference evidence="12 13" key="1">
    <citation type="submission" date="2019-09" db="EMBL/GenBank/DDBJ databases">
        <title>Hybrid Assembly of the complete Genome of the Deep-Sea Bacterium Moritella marina from long Nanopore and Illumina reads.</title>
        <authorList>
            <person name="Magin S."/>
            <person name="Georgoulis A."/>
            <person name="Papadimitriou K."/>
            <person name="Iliakis G."/>
            <person name="Vorgias C.E."/>
        </authorList>
    </citation>
    <scope>NUCLEOTIDE SEQUENCE [LARGE SCALE GENOMIC DNA]</scope>
    <source>
        <strain evidence="12 13">MP-1</strain>
    </source>
</reference>
<keyword evidence="6" id="KW-0028">Amino-acid biosynthesis</keyword>
<sequence>MQLPKFNELYKSLILTPSISSLEKELDISNKPVIDLLSGWFSELGFSINITSVPETNGKFNLVATYGQGDGGLLLAGHTDTVPFDNGLWTKDPFQLTEKDDKWYGLGSIDMKGFFAFVLEACKNIDLTKLDKPLRILATADEETTMAGARAIAAAQSFRPDYAVIGEPTNMVPVFMHKGHMSEAIRITGRSGHSSDPANGINAIEIMHQVTGQLLILQRKLKEQYACDHFVIPQPTLNFGHVHGGDSPNRICGSCELHIDMRPIPGVSPDELFMLLNQALLPIMKQWPGAVDVYHLHEPIPAYACDTDSALIKLAEKLTGETVIPVNYCTEAPFIQQLGCDTIVMGPGSINQAHQPDEYLDLAQVKPTQAIIKKLIEQSCKN</sequence>
<comment type="cofactor">
    <cofactor evidence="1">
        <name>Zn(2+)</name>
        <dbReference type="ChEBI" id="CHEBI:29105"/>
    </cofactor>
</comment>
<evidence type="ECO:0000313" key="12">
    <source>
        <dbReference type="EMBL" id="QFI39660.1"/>
    </source>
</evidence>
<evidence type="ECO:0000256" key="6">
    <source>
        <dbReference type="ARBA" id="ARBA00022605"/>
    </source>
</evidence>
<dbReference type="EMBL" id="CP044399">
    <property type="protein sequence ID" value="QFI39660.1"/>
    <property type="molecule type" value="Genomic_DNA"/>
</dbReference>
<dbReference type="GO" id="GO:0006526">
    <property type="term" value="P:L-arginine biosynthetic process"/>
    <property type="evidence" value="ECO:0007669"/>
    <property type="project" value="UniProtKB-KW"/>
</dbReference>
<evidence type="ECO:0000256" key="5">
    <source>
        <dbReference type="ARBA" id="ARBA00022571"/>
    </source>
</evidence>
<dbReference type="InterPro" id="IPR050072">
    <property type="entry name" value="Peptidase_M20A"/>
</dbReference>
<dbReference type="InterPro" id="IPR011650">
    <property type="entry name" value="Peptidase_M20_dimer"/>
</dbReference>
<name>A0A5J6WS42_MORMI</name>
<evidence type="ECO:0000256" key="10">
    <source>
        <dbReference type="ARBA" id="ARBA00023285"/>
    </source>
</evidence>
<dbReference type="EC" id="3.5.1.16" evidence="12"/>
<evidence type="ECO:0000256" key="2">
    <source>
        <dbReference type="ARBA" id="ARBA00004496"/>
    </source>
</evidence>